<evidence type="ECO:0000259" key="12">
    <source>
        <dbReference type="PROSITE" id="PS51173"/>
    </source>
</evidence>
<name>A0A5P2WCS3_9ACTN</name>
<reference evidence="13 14" key="1">
    <citation type="submission" date="2017-09" db="EMBL/GenBank/DDBJ databases">
        <title>Streptomyces genome completion.</title>
        <authorList>
            <person name="Lee N."/>
            <person name="Cho B.-K."/>
        </authorList>
    </citation>
    <scope>NUCLEOTIDE SEQUENCE [LARGE SCALE GENOMIC DNA]</scope>
    <source>
        <strain evidence="13 14">ATCC 14899</strain>
    </source>
</reference>
<dbReference type="SUPFAM" id="SSF49384">
    <property type="entry name" value="Carbohydrate-binding domain"/>
    <property type="match status" value="1"/>
</dbReference>
<dbReference type="PROSITE" id="PS51173">
    <property type="entry name" value="CBM2"/>
    <property type="match status" value="1"/>
</dbReference>
<evidence type="ECO:0000256" key="10">
    <source>
        <dbReference type="RuleBase" id="RU361186"/>
    </source>
</evidence>
<evidence type="ECO:0000256" key="11">
    <source>
        <dbReference type="SAM" id="MobiDB-lite"/>
    </source>
</evidence>
<dbReference type="SUPFAM" id="SSF51989">
    <property type="entry name" value="Glycosyl hydrolases family 6, cellulases"/>
    <property type="match status" value="1"/>
</dbReference>
<keyword evidence="1" id="KW-0732">Signal</keyword>
<evidence type="ECO:0000256" key="7">
    <source>
        <dbReference type="ARBA" id="ARBA00023326"/>
    </source>
</evidence>
<dbReference type="InterPro" id="IPR016288">
    <property type="entry name" value="Beta_cellobiohydrolase"/>
</dbReference>
<dbReference type="EMBL" id="CP023747">
    <property type="protein sequence ID" value="QEV42572.1"/>
    <property type="molecule type" value="Genomic_DNA"/>
</dbReference>
<keyword evidence="3 10" id="KW-0136">Cellulose degradation</keyword>
<feature type="active site" evidence="8">
    <location>
        <position position="160"/>
    </location>
</feature>
<dbReference type="GO" id="GO:0030247">
    <property type="term" value="F:polysaccharide binding"/>
    <property type="evidence" value="ECO:0007669"/>
    <property type="project" value="UniProtKB-UniRule"/>
</dbReference>
<dbReference type="OrthoDB" id="309899at2"/>
<dbReference type="InterPro" id="IPR012291">
    <property type="entry name" value="CBM2_carb-bd_dom_sf"/>
</dbReference>
<dbReference type="InterPro" id="IPR001919">
    <property type="entry name" value="CBD2"/>
</dbReference>
<feature type="region of interest" description="Disordered" evidence="11">
    <location>
        <begin position="369"/>
        <end position="395"/>
    </location>
</feature>
<dbReference type="PANTHER" id="PTHR34876:SF4">
    <property type="entry name" value="1,4-BETA-D-GLUCAN CELLOBIOHYDROLASE C-RELATED"/>
    <property type="match status" value="1"/>
</dbReference>
<dbReference type="GO" id="GO:0030245">
    <property type="term" value="P:cellulose catabolic process"/>
    <property type="evidence" value="ECO:0007669"/>
    <property type="project" value="UniProtKB-KW"/>
</dbReference>
<evidence type="ECO:0000313" key="13">
    <source>
        <dbReference type="EMBL" id="QEV42572.1"/>
    </source>
</evidence>
<dbReference type="KEGG" id="snq:CP978_32140"/>
<feature type="domain" description="CBM2" evidence="12">
    <location>
        <begin position="391"/>
        <end position="501"/>
    </location>
</feature>
<organism evidence="13 14">
    <name type="scientific">Streptomyces nodosus</name>
    <dbReference type="NCBI Taxonomy" id="40318"/>
    <lineage>
        <taxon>Bacteria</taxon>
        <taxon>Bacillati</taxon>
        <taxon>Actinomycetota</taxon>
        <taxon>Actinomycetes</taxon>
        <taxon>Kitasatosporales</taxon>
        <taxon>Streptomycetaceae</taxon>
        <taxon>Streptomyces</taxon>
    </lineage>
</organism>
<dbReference type="PRINTS" id="PR00733">
    <property type="entry name" value="GLHYDRLASE6"/>
</dbReference>
<evidence type="ECO:0000256" key="2">
    <source>
        <dbReference type="ARBA" id="ARBA00022801"/>
    </source>
</evidence>
<dbReference type="GO" id="GO:0004553">
    <property type="term" value="F:hydrolase activity, hydrolyzing O-glycosyl compounds"/>
    <property type="evidence" value="ECO:0007669"/>
    <property type="project" value="InterPro"/>
</dbReference>
<feature type="region of interest" description="Disordered" evidence="11">
    <location>
        <begin position="1"/>
        <end position="38"/>
    </location>
</feature>
<dbReference type="Gene3D" id="3.20.20.40">
    <property type="entry name" value="1, 4-beta cellobiohydrolase"/>
    <property type="match status" value="1"/>
</dbReference>
<feature type="active site" description="Proton donor" evidence="9">
    <location>
        <position position="198"/>
    </location>
</feature>
<evidence type="ECO:0000256" key="6">
    <source>
        <dbReference type="ARBA" id="ARBA00023295"/>
    </source>
</evidence>
<dbReference type="PROSITE" id="PS00655">
    <property type="entry name" value="GLYCOSYL_HYDROL_F6_1"/>
    <property type="match status" value="1"/>
</dbReference>
<proteinExistence type="inferred from homology"/>
<evidence type="ECO:0000256" key="8">
    <source>
        <dbReference type="PROSITE-ProRule" id="PRU10056"/>
    </source>
</evidence>
<keyword evidence="5 10" id="KW-0119">Carbohydrate metabolism</keyword>
<keyword evidence="2 10" id="KW-0378">Hydrolase</keyword>
<gene>
    <name evidence="13" type="ORF">CP978_32140</name>
</gene>
<evidence type="ECO:0000313" key="14">
    <source>
        <dbReference type="Proteomes" id="UP000325763"/>
    </source>
</evidence>
<evidence type="ECO:0000256" key="9">
    <source>
        <dbReference type="PROSITE-ProRule" id="PRU10057"/>
    </source>
</evidence>
<dbReference type="EC" id="3.2.1.-" evidence="10"/>
<feature type="compositionally biased region" description="Pro residues" evidence="11">
    <location>
        <begin position="370"/>
        <end position="391"/>
    </location>
</feature>
<evidence type="ECO:0000256" key="4">
    <source>
        <dbReference type="ARBA" id="ARBA00023157"/>
    </source>
</evidence>
<evidence type="ECO:0000256" key="3">
    <source>
        <dbReference type="ARBA" id="ARBA00023001"/>
    </source>
</evidence>
<comment type="similarity">
    <text evidence="10">Belongs to the glycosyl hydrolase family 6.</text>
</comment>
<evidence type="ECO:0000256" key="1">
    <source>
        <dbReference type="ARBA" id="ARBA00022729"/>
    </source>
</evidence>
<keyword evidence="4" id="KW-1015">Disulfide bond</keyword>
<dbReference type="Pfam" id="PF00553">
    <property type="entry name" value="CBM_2"/>
    <property type="match status" value="1"/>
</dbReference>
<keyword evidence="7 10" id="KW-0624">Polysaccharide degradation</keyword>
<dbReference type="Gene3D" id="2.60.40.290">
    <property type="match status" value="1"/>
</dbReference>
<dbReference type="PROSITE" id="PS00656">
    <property type="entry name" value="GLYCOSYL_HYDROL_F6_2"/>
    <property type="match status" value="1"/>
</dbReference>
<sequence>MGALPRPSACPLALSDPRARRTTVTPPDPTHRPGTSPGALHTRLASLGLRAAALGLAAGLAAAGTALATQVETAAVQGGLPAGTQFYKDPASQVVKWAAANPGDSRQPVISAKIASQPQAVWFSSYSPSTVTADVGKVTSAATAAGQVPVLVAYAIPNRDCGGASAGGAPDLASYDSWVRGFAAGLGGGPSVVILEPDSIALTTCLNSQELSARYASLSRAGAAIHAAAPQAKVYLDGGHSTWNSASEQASRLRSAGVLTNADGFYTNVSNFNTTAGEVSYDKAILAALGNPSQLHAVVDTSRNGNGPAGGGAWCDPSGRSLGNYPTADTGDPAIDAFLWVKPPGEADGCAGKAGTFLPDIAYALAVNAPNPPVTSPPTTEPPTTPPPTTEPPAGAACAVSYRVSSSWAGGFNADVTVKNSGSSALNGWTLKWTFPNDQKVVNAWNATVTQSGKAVTAASLDYNGSLPAGGSASFGFQGSSGSANSAPTGFTLNGASCNIS</sequence>
<keyword evidence="6 10" id="KW-0326">Glycosidase</keyword>
<dbReference type="Proteomes" id="UP000325763">
    <property type="component" value="Chromosome"/>
</dbReference>
<dbReference type="InterPro" id="IPR008965">
    <property type="entry name" value="CBM2/CBM3_carb-bd_dom_sf"/>
</dbReference>
<dbReference type="InterPro" id="IPR036434">
    <property type="entry name" value="Beta_cellobiohydrolase_sf"/>
</dbReference>
<protein>
    <recommendedName>
        <fullName evidence="10">Glucanase</fullName>
        <ecNumber evidence="10">3.2.1.-</ecNumber>
    </recommendedName>
</protein>
<dbReference type="PANTHER" id="PTHR34876">
    <property type="match status" value="1"/>
</dbReference>
<dbReference type="Pfam" id="PF01341">
    <property type="entry name" value="Glyco_hydro_6"/>
    <property type="match status" value="1"/>
</dbReference>
<accession>A0A5P2WCS3</accession>
<dbReference type="SMART" id="SM00637">
    <property type="entry name" value="CBD_II"/>
    <property type="match status" value="1"/>
</dbReference>
<dbReference type="InterPro" id="IPR001524">
    <property type="entry name" value="Glyco_hydro_6_CS"/>
</dbReference>
<evidence type="ECO:0000256" key="5">
    <source>
        <dbReference type="ARBA" id="ARBA00023277"/>
    </source>
</evidence>
<dbReference type="AlphaFoldDB" id="A0A5P2WCS3"/>